<evidence type="ECO:0000313" key="1">
    <source>
        <dbReference type="EMBL" id="KGF46020.1"/>
    </source>
</evidence>
<dbReference type="EMBL" id="JRNS01000441">
    <property type="protein sequence ID" value="KGF46020.1"/>
    <property type="molecule type" value="Genomic_DNA"/>
</dbReference>
<dbReference type="Proteomes" id="UP000029578">
    <property type="component" value="Unassembled WGS sequence"/>
</dbReference>
<protein>
    <submittedName>
        <fullName evidence="1">Uncharacterized protein</fullName>
    </submittedName>
</protein>
<dbReference type="RefSeq" id="WP_036865799.1">
    <property type="nucleotide sequence ID" value="NZ_JRNS01000441.1"/>
</dbReference>
<comment type="caution">
    <text evidence="1">The sequence shown here is derived from an EMBL/GenBank/DDBJ whole genome shotgun (WGS) entry which is preliminary data.</text>
</comment>
<reference evidence="1 2" key="1">
    <citation type="submission" date="2014-07" db="EMBL/GenBank/DDBJ databases">
        <authorList>
            <person name="McCorrison J."/>
            <person name="Sanka R."/>
            <person name="Torralba M."/>
            <person name="Gillis M."/>
            <person name="Haft D.H."/>
            <person name="Methe B."/>
            <person name="Sutton G."/>
            <person name="Nelson K.E."/>
        </authorList>
    </citation>
    <scope>NUCLEOTIDE SEQUENCE [LARGE SCALE GENOMIC DNA]</scope>
    <source>
        <strain evidence="1 2">DNF00666</strain>
    </source>
</reference>
<evidence type="ECO:0000313" key="2">
    <source>
        <dbReference type="Proteomes" id="UP000029578"/>
    </source>
</evidence>
<accession>A0A096AGJ6</accession>
<name>A0A096AGJ6_9BACT</name>
<sequence length="89" mass="10135">MMQTNDIYNTCLDISNVLNAGDISNARSKVITLLHEINGTNNNSYMELVNHLIREVGLLPYIDTYTASWEDRFVCEVFKVNIGERKPAL</sequence>
<organism evidence="1 2">
    <name type="scientific">Prevotella melaninogenica DNF00666</name>
    <dbReference type="NCBI Taxonomy" id="1401073"/>
    <lineage>
        <taxon>Bacteria</taxon>
        <taxon>Pseudomonadati</taxon>
        <taxon>Bacteroidota</taxon>
        <taxon>Bacteroidia</taxon>
        <taxon>Bacteroidales</taxon>
        <taxon>Prevotellaceae</taxon>
        <taxon>Prevotella</taxon>
    </lineage>
</organism>
<proteinExistence type="predicted"/>
<gene>
    <name evidence="1" type="ORF">HMPREF0661_09300</name>
</gene>
<dbReference type="AlphaFoldDB" id="A0A096AGJ6"/>